<dbReference type="SUPFAM" id="SSF53920">
    <property type="entry name" value="Fe-only hydrogenase"/>
    <property type="match status" value="2"/>
</dbReference>
<dbReference type="PANTHER" id="PTHR11615">
    <property type="entry name" value="NITRATE, FORMATE, IRON DEHYDROGENASE"/>
    <property type="match status" value="1"/>
</dbReference>
<evidence type="ECO:0000256" key="1">
    <source>
        <dbReference type="ARBA" id="ARBA00006596"/>
    </source>
</evidence>
<dbReference type="InterPro" id="IPR009016">
    <property type="entry name" value="Fe_hydrogenase"/>
</dbReference>
<keyword evidence="3" id="KW-0408">Iron</keyword>
<reference evidence="8 9" key="1">
    <citation type="submission" date="2020-02" db="EMBL/GenBank/DDBJ databases">
        <title>Relaxed selection underlies rapid genomic changes in the transitions from sociality to social parasitism in ants.</title>
        <authorList>
            <person name="Bi X."/>
        </authorList>
    </citation>
    <scope>NUCLEOTIDE SEQUENCE [LARGE SCALE GENOMIC DNA]</scope>
    <source>
        <strain evidence="8">BGI-DK2014b</strain>
        <tissue evidence="8">Whole body</tissue>
    </source>
</reference>
<evidence type="ECO:0000256" key="2">
    <source>
        <dbReference type="ARBA" id="ARBA00022485"/>
    </source>
</evidence>
<proteinExistence type="inferred from homology"/>
<dbReference type="Gene3D" id="3.40.50.1780">
    <property type="match status" value="2"/>
</dbReference>
<accession>A0A836FLP7</accession>
<dbReference type="GO" id="GO:0051539">
    <property type="term" value="F:4 iron, 4 sulfur cluster binding"/>
    <property type="evidence" value="ECO:0007669"/>
    <property type="project" value="UniProtKB-KW"/>
</dbReference>
<evidence type="ECO:0000259" key="6">
    <source>
        <dbReference type="Pfam" id="PF02256"/>
    </source>
</evidence>
<gene>
    <name evidence="8" type="ORF">G6Z77_0012160</name>
</gene>
<comment type="function">
    <text evidence="5">Component of the cytosolic iron-sulfur (Fe/S) protein assembly machinery. Required for maturation of extramitochondrial Fe/S proteins.</text>
</comment>
<feature type="domain" description="Iron hydrogenase large subunit C-terminal" evidence="7">
    <location>
        <begin position="221"/>
        <end position="435"/>
    </location>
</feature>
<evidence type="ECO:0000256" key="3">
    <source>
        <dbReference type="ARBA" id="ARBA00023004"/>
    </source>
</evidence>
<dbReference type="Pfam" id="PF02256">
    <property type="entry name" value="Fe_hyd_SSU"/>
    <property type="match status" value="1"/>
</dbReference>
<dbReference type="Pfam" id="PF02906">
    <property type="entry name" value="Fe_hyd_lg_C"/>
    <property type="match status" value="2"/>
</dbReference>
<dbReference type="OrthoDB" id="10253113at2759"/>
<keyword evidence="2" id="KW-0004">4Fe-4S</keyword>
<dbReference type="Proteomes" id="UP000670152">
    <property type="component" value="Unassembled WGS sequence"/>
</dbReference>
<feature type="non-terminal residue" evidence="8">
    <location>
        <position position="509"/>
    </location>
</feature>
<comment type="similarity">
    <text evidence="1">Belongs to the NARF family.</text>
</comment>
<sequence>MASRFSGALQITNLDDFITPSQECIKPIEMQANKSKTGAKIKIQSDNAFSALNEIGQPEKLQKVEITLADCLACSGCITSAESVLVTQQSREELLKVFQEKVAQQNVGSTDSKYIIVSLSVQPVLSLAQHYELTPEQTLHKLAGYFYQLGADAVLDMTVADDFVLLEAAKEFVERYKASKEGMKNQLPMLSSSCPGKIFIYEKNRYWSIYEIYNIFLFLIGWVCYAEKTHGNFILPYISITKSPQQIMGSLVKYHLAEVMNLSPEHIYHVTVMPCYDKKLEASREDFYNQQRKTRDVDCVITSIELEQMLSEDGLVLNEIDEGEIKQPFGSYNEEIGNKLWGHSGSGSGGYADFIFRYAAKNLFDEDNVTVDFKNLRNPDFQEAELKRNNQVLLKFAIINGFRNIQNIVQKMKRGKCVYDYVEIMACPCGCLNGGAQIRPDENVQPRELALTLENMYHKLPLSKPEENKVVQNLYKTWLGGEHTDKVNAYFNTQYHEIQKMNTALAIKW</sequence>
<dbReference type="InterPro" id="IPR004108">
    <property type="entry name" value="Fe_hydrogenase_lsu_C"/>
</dbReference>
<dbReference type="InterPro" id="IPR003149">
    <property type="entry name" value="Fe_hydrogenase_ssu"/>
</dbReference>
<keyword evidence="9" id="KW-1185">Reference proteome</keyword>
<comment type="caution">
    <text evidence="8">The sequence shown here is derived from an EMBL/GenBank/DDBJ whole genome shotgun (WGS) entry which is preliminary data.</text>
</comment>
<keyword evidence="4" id="KW-0411">Iron-sulfur</keyword>
<organism evidence="8 9">
    <name type="scientific">Acromyrmex heyeri</name>
    <dbReference type="NCBI Taxonomy" id="230685"/>
    <lineage>
        <taxon>Eukaryota</taxon>
        <taxon>Metazoa</taxon>
        <taxon>Ecdysozoa</taxon>
        <taxon>Arthropoda</taxon>
        <taxon>Hexapoda</taxon>
        <taxon>Insecta</taxon>
        <taxon>Pterygota</taxon>
        <taxon>Neoptera</taxon>
        <taxon>Endopterygota</taxon>
        <taxon>Hymenoptera</taxon>
        <taxon>Apocrita</taxon>
        <taxon>Aculeata</taxon>
        <taxon>Formicoidea</taxon>
        <taxon>Formicidae</taxon>
        <taxon>Myrmicinae</taxon>
        <taxon>Acromyrmex</taxon>
    </lineage>
</organism>
<evidence type="ECO:0000313" key="9">
    <source>
        <dbReference type="Proteomes" id="UP000670152"/>
    </source>
</evidence>
<evidence type="ECO:0000259" key="7">
    <source>
        <dbReference type="Pfam" id="PF02906"/>
    </source>
</evidence>
<feature type="domain" description="Iron hydrogenase large subunit C-terminal" evidence="7">
    <location>
        <begin position="113"/>
        <end position="204"/>
    </location>
</feature>
<feature type="domain" description="Iron hydrogenase small subunit" evidence="6">
    <location>
        <begin position="458"/>
        <end position="497"/>
    </location>
</feature>
<evidence type="ECO:0000256" key="4">
    <source>
        <dbReference type="ARBA" id="ARBA00023014"/>
    </source>
</evidence>
<protein>
    <submittedName>
        <fullName evidence="8">NARF factor</fullName>
    </submittedName>
</protein>
<dbReference type="EMBL" id="JAANIB010003298">
    <property type="protein sequence ID" value="KAG5338093.1"/>
    <property type="molecule type" value="Genomic_DNA"/>
</dbReference>
<evidence type="ECO:0000256" key="5">
    <source>
        <dbReference type="ARBA" id="ARBA00025700"/>
    </source>
</evidence>
<evidence type="ECO:0000313" key="8">
    <source>
        <dbReference type="EMBL" id="KAG5338093.1"/>
    </source>
</evidence>
<keyword evidence="2" id="KW-0479">Metal-binding</keyword>
<dbReference type="InterPro" id="IPR050340">
    <property type="entry name" value="Cytosolic_Fe-S_CAF"/>
</dbReference>
<dbReference type="Gene3D" id="3.40.950.10">
    <property type="entry name" value="Fe-only Hydrogenase (Larger Subunit), Chain L, domain 3"/>
    <property type="match status" value="2"/>
</dbReference>
<dbReference type="AlphaFoldDB" id="A0A836FLP7"/>
<name>A0A836FLP7_9HYME</name>
<feature type="non-terminal residue" evidence="8">
    <location>
        <position position="1"/>
    </location>
</feature>